<feature type="domain" description="Barstar (barnase inhibitor)" evidence="2">
    <location>
        <begin position="37"/>
        <end position="122"/>
    </location>
</feature>
<protein>
    <submittedName>
        <fullName evidence="3">Barstar family protein</fullName>
    </submittedName>
</protein>
<dbReference type="Pfam" id="PF01337">
    <property type="entry name" value="Barstar"/>
    <property type="match status" value="1"/>
</dbReference>
<evidence type="ECO:0000259" key="2">
    <source>
        <dbReference type="Pfam" id="PF01337"/>
    </source>
</evidence>
<dbReference type="Gene3D" id="3.30.370.10">
    <property type="entry name" value="Barstar-like"/>
    <property type="match status" value="1"/>
</dbReference>
<dbReference type="InterPro" id="IPR000468">
    <property type="entry name" value="Barstar"/>
</dbReference>
<comment type="similarity">
    <text evidence="1">Belongs to the barstar family.</text>
</comment>
<dbReference type="EMBL" id="WBPG01000020">
    <property type="protein sequence ID" value="KAB2442465.1"/>
    <property type="molecule type" value="Genomic_DNA"/>
</dbReference>
<dbReference type="InterPro" id="IPR035905">
    <property type="entry name" value="Barstar-like_sf"/>
</dbReference>
<sequence>MQMSNKLKSLTPPFIHVLLINEPDCFKYIRTEENIELISIDGSNCMDMNGVFSEFSKKMNFPDYFGGNWNAFDECMNDLSWLKAEQYVIWISDTDKMLANENEDFEVLIRILSTTCMEWAEGREYGELVTFPTPFHVIFCCADNKEKHIIERFKATGIVEFDIIK</sequence>
<gene>
    <name evidence="3" type="ORF">F8163_14760</name>
</gene>
<dbReference type="AlphaFoldDB" id="A0A7V7V4K1"/>
<evidence type="ECO:0000256" key="1">
    <source>
        <dbReference type="ARBA" id="ARBA00006845"/>
    </source>
</evidence>
<evidence type="ECO:0000313" key="4">
    <source>
        <dbReference type="Proteomes" id="UP000470409"/>
    </source>
</evidence>
<comment type="caution">
    <text evidence="3">The sequence shown here is derived from an EMBL/GenBank/DDBJ whole genome shotgun (WGS) entry which is preliminary data.</text>
</comment>
<dbReference type="SUPFAM" id="SSF52038">
    <property type="entry name" value="Barstar-related"/>
    <property type="match status" value="1"/>
</dbReference>
<reference evidence="3 4" key="1">
    <citation type="submission" date="2019-10" db="EMBL/GenBank/DDBJ databases">
        <title>Bacillus from the desert of Cuatro Cinegas, Coahuila.</title>
        <authorList>
            <person name="Olmedo-Alvarez G."/>
            <person name="Saldana S."/>
            <person name="Barcelo D."/>
        </authorList>
    </citation>
    <scope>NUCLEOTIDE SEQUENCE [LARGE SCALE GENOMIC DNA]</scope>
    <source>
        <strain evidence="3 4">CH155b_5T</strain>
    </source>
</reference>
<proteinExistence type="inferred from homology"/>
<organism evidence="3 4">
    <name type="scientific">Bacillus luti</name>
    <dbReference type="NCBI Taxonomy" id="2026191"/>
    <lineage>
        <taxon>Bacteria</taxon>
        <taxon>Bacillati</taxon>
        <taxon>Bacillota</taxon>
        <taxon>Bacilli</taxon>
        <taxon>Bacillales</taxon>
        <taxon>Bacillaceae</taxon>
        <taxon>Bacillus</taxon>
        <taxon>Bacillus cereus group</taxon>
    </lineage>
</organism>
<accession>A0A7V7V4K1</accession>
<evidence type="ECO:0000313" key="3">
    <source>
        <dbReference type="EMBL" id="KAB2442465.1"/>
    </source>
</evidence>
<dbReference type="Proteomes" id="UP000470409">
    <property type="component" value="Unassembled WGS sequence"/>
</dbReference>
<name>A0A7V7V4K1_9BACI</name>